<evidence type="ECO:0000313" key="9">
    <source>
        <dbReference type="Proteomes" id="UP000658382"/>
    </source>
</evidence>
<evidence type="ECO:0000313" key="8">
    <source>
        <dbReference type="EMBL" id="GGJ94572.1"/>
    </source>
</evidence>
<name>A0A917PVH2_9BACI</name>
<dbReference type="Pfam" id="PF11728">
    <property type="entry name" value="ArAE_1_C"/>
    <property type="match status" value="1"/>
</dbReference>
<protein>
    <recommendedName>
        <fullName evidence="7">Putative aromatic acid exporter C-terminal domain-containing protein</fullName>
    </recommendedName>
</protein>
<dbReference type="RefSeq" id="WP_188632608.1">
    <property type="nucleotide sequence ID" value="NZ_BMNQ01000018.1"/>
</dbReference>
<comment type="caution">
    <text evidence="8">The sequence shown here is derived from an EMBL/GenBank/DDBJ whole genome shotgun (WGS) entry which is preliminary data.</text>
</comment>
<evidence type="ECO:0000256" key="6">
    <source>
        <dbReference type="SAM" id="Phobius"/>
    </source>
</evidence>
<dbReference type="PANTHER" id="PTHR40064">
    <property type="entry name" value="MEMBRANE PROTEIN-RELATED"/>
    <property type="match status" value="1"/>
</dbReference>
<keyword evidence="5 6" id="KW-0472">Membrane</keyword>
<keyword evidence="9" id="KW-1185">Reference proteome</keyword>
<sequence>MKIGSRTIKTAIGTPISISIAQVFGLTNFVSAGILTILCIQPSRKRSVLSAWHRFLACVTAALFSIIFFELIGYHPVVIGIMLAFFIPVTVWLKVTPGIATSSVIILNLYSAGHISFSFLTGQFFLIIIGIGTALLVNLYMPSFDTQLKQKQDELEYHFQIILNEIALYIRNKNENWDGKELKVSEDILQDAMDLVLLDKENHLLRNEHPYRDYFQMRNKQLELLEKMLPLVSRLPNSDAISVKIASFFEKLADNVHPGNTATVYLDELEELRKTFDREELPKTQEEFETRANLFRLLHEIEDYLLLKKKFKKSDVPEKRRVKKDRNM</sequence>
<evidence type="ECO:0000256" key="4">
    <source>
        <dbReference type="ARBA" id="ARBA00022989"/>
    </source>
</evidence>
<evidence type="ECO:0000256" key="2">
    <source>
        <dbReference type="ARBA" id="ARBA00022475"/>
    </source>
</evidence>
<dbReference type="EMBL" id="BMNQ01000018">
    <property type="protein sequence ID" value="GGJ94572.1"/>
    <property type="molecule type" value="Genomic_DNA"/>
</dbReference>
<dbReference type="Proteomes" id="UP000658382">
    <property type="component" value="Unassembled WGS sequence"/>
</dbReference>
<feature type="transmembrane region" description="Helical" evidence="6">
    <location>
        <begin position="20"/>
        <end position="40"/>
    </location>
</feature>
<evidence type="ECO:0000256" key="1">
    <source>
        <dbReference type="ARBA" id="ARBA00004651"/>
    </source>
</evidence>
<keyword evidence="3 6" id="KW-0812">Transmembrane</keyword>
<dbReference type="InterPro" id="IPR052984">
    <property type="entry name" value="UPF0421"/>
</dbReference>
<dbReference type="AlphaFoldDB" id="A0A917PVH2"/>
<organism evidence="8 9">
    <name type="scientific">Lentibacillus kapialis</name>
    <dbReference type="NCBI Taxonomy" id="340214"/>
    <lineage>
        <taxon>Bacteria</taxon>
        <taxon>Bacillati</taxon>
        <taxon>Bacillota</taxon>
        <taxon>Bacilli</taxon>
        <taxon>Bacillales</taxon>
        <taxon>Bacillaceae</taxon>
        <taxon>Lentibacillus</taxon>
    </lineage>
</organism>
<feature type="domain" description="Putative aromatic acid exporter C-terminal" evidence="7">
    <location>
        <begin position="145"/>
        <end position="309"/>
    </location>
</feature>
<accession>A0A917PVH2</accession>
<feature type="transmembrane region" description="Helical" evidence="6">
    <location>
        <begin position="119"/>
        <end position="141"/>
    </location>
</feature>
<reference evidence="8" key="2">
    <citation type="submission" date="2020-09" db="EMBL/GenBank/DDBJ databases">
        <authorList>
            <person name="Sun Q."/>
            <person name="Ohkuma M."/>
        </authorList>
    </citation>
    <scope>NUCLEOTIDE SEQUENCE</scope>
    <source>
        <strain evidence="8">JCM 12580</strain>
    </source>
</reference>
<keyword evidence="2" id="KW-1003">Cell membrane</keyword>
<dbReference type="InterPro" id="IPR010343">
    <property type="entry name" value="ArAE_1"/>
</dbReference>
<dbReference type="PANTHER" id="PTHR40064:SF1">
    <property type="entry name" value="MEMBRANE PROTEIN"/>
    <property type="match status" value="1"/>
</dbReference>
<dbReference type="Gene3D" id="1.20.120.940">
    <property type="entry name" value="Putative aromatic acid exporter, C-terminal domain"/>
    <property type="match status" value="1"/>
</dbReference>
<gene>
    <name evidence="8" type="primary">yqjA</name>
    <name evidence="8" type="ORF">GCM10007063_16330</name>
</gene>
<feature type="transmembrane region" description="Helical" evidence="6">
    <location>
        <begin position="78"/>
        <end position="107"/>
    </location>
</feature>
<dbReference type="GO" id="GO:0005886">
    <property type="term" value="C:plasma membrane"/>
    <property type="evidence" value="ECO:0007669"/>
    <property type="project" value="UniProtKB-SubCell"/>
</dbReference>
<reference evidence="8" key="1">
    <citation type="journal article" date="2014" name="Int. J. Syst. Evol. Microbiol.">
        <title>Complete genome sequence of Corynebacterium casei LMG S-19264T (=DSM 44701T), isolated from a smear-ripened cheese.</title>
        <authorList>
            <consortium name="US DOE Joint Genome Institute (JGI-PGF)"/>
            <person name="Walter F."/>
            <person name="Albersmeier A."/>
            <person name="Kalinowski J."/>
            <person name="Ruckert C."/>
        </authorList>
    </citation>
    <scope>NUCLEOTIDE SEQUENCE</scope>
    <source>
        <strain evidence="8">JCM 12580</strain>
    </source>
</reference>
<dbReference type="InterPro" id="IPR021062">
    <property type="entry name" value="ArAE_1_C"/>
</dbReference>
<feature type="transmembrane region" description="Helical" evidence="6">
    <location>
        <begin position="52"/>
        <end position="72"/>
    </location>
</feature>
<dbReference type="Pfam" id="PF06081">
    <property type="entry name" value="ArAE_1"/>
    <property type="match status" value="1"/>
</dbReference>
<proteinExistence type="predicted"/>
<evidence type="ECO:0000256" key="3">
    <source>
        <dbReference type="ARBA" id="ARBA00022692"/>
    </source>
</evidence>
<evidence type="ECO:0000256" key="5">
    <source>
        <dbReference type="ARBA" id="ARBA00023136"/>
    </source>
</evidence>
<evidence type="ECO:0000259" key="7">
    <source>
        <dbReference type="Pfam" id="PF11728"/>
    </source>
</evidence>
<comment type="subcellular location">
    <subcellularLocation>
        <location evidence="1">Cell membrane</location>
        <topology evidence="1">Multi-pass membrane protein</topology>
    </subcellularLocation>
</comment>
<dbReference type="InterPro" id="IPR038323">
    <property type="entry name" value="ArAE_1_C_sf"/>
</dbReference>
<keyword evidence="4 6" id="KW-1133">Transmembrane helix</keyword>